<proteinExistence type="predicted"/>
<organism evidence="2 3">
    <name type="scientific">Scophthalmus maximus</name>
    <name type="common">Turbot</name>
    <name type="synonym">Psetta maxima</name>
    <dbReference type="NCBI Taxonomy" id="52904"/>
    <lineage>
        <taxon>Eukaryota</taxon>
        <taxon>Metazoa</taxon>
        <taxon>Chordata</taxon>
        <taxon>Craniata</taxon>
        <taxon>Vertebrata</taxon>
        <taxon>Euteleostomi</taxon>
        <taxon>Actinopterygii</taxon>
        <taxon>Neopterygii</taxon>
        <taxon>Teleostei</taxon>
        <taxon>Neoteleostei</taxon>
        <taxon>Acanthomorphata</taxon>
        <taxon>Carangaria</taxon>
        <taxon>Pleuronectiformes</taxon>
        <taxon>Pleuronectoidei</taxon>
        <taxon>Scophthalmidae</taxon>
        <taxon>Scophthalmus</taxon>
    </lineage>
</organism>
<sequence length="77" mass="8207">MTGLGAGDAGPTGDLQVLVDESEPDSLPAQTLIATALTKNKCNVVMLKTDCVFQDKLQIHNMSTRVQYQISLKVCAA</sequence>
<dbReference type="AlphaFoldDB" id="A0A6A4S382"/>
<dbReference type="EMBL" id="VEVO01000016">
    <property type="protein sequence ID" value="KAF0029666.1"/>
    <property type="molecule type" value="Genomic_DNA"/>
</dbReference>
<evidence type="ECO:0000313" key="2">
    <source>
        <dbReference type="EMBL" id="KAF0029666.1"/>
    </source>
</evidence>
<reference evidence="2 3" key="1">
    <citation type="submission" date="2019-06" db="EMBL/GenBank/DDBJ databases">
        <title>Draft genomes of female and male turbot (Scophthalmus maximus).</title>
        <authorList>
            <person name="Xu H."/>
            <person name="Xu X.-W."/>
            <person name="Shao C."/>
            <person name="Chen S."/>
        </authorList>
    </citation>
    <scope>NUCLEOTIDE SEQUENCE [LARGE SCALE GENOMIC DNA]</scope>
    <source>
        <strain evidence="2">Ysfricsl-2016a</strain>
        <tissue evidence="2">Blood</tissue>
    </source>
</reference>
<feature type="region of interest" description="Disordered" evidence="1">
    <location>
        <begin position="1"/>
        <end position="21"/>
    </location>
</feature>
<gene>
    <name evidence="2" type="ORF">F2P81_018771</name>
</gene>
<feature type="compositionally biased region" description="Gly residues" evidence="1">
    <location>
        <begin position="1"/>
        <end position="10"/>
    </location>
</feature>
<accession>A0A6A4S382</accession>
<evidence type="ECO:0000256" key="1">
    <source>
        <dbReference type="SAM" id="MobiDB-lite"/>
    </source>
</evidence>
<evidence type="ECO:0000313" key="3">
    <source>
        <dbReference type="Proteomes" id="UP000438429"/>
    </source>
</evidence>
<dbReference type="Proteomes" id="UP000438429">
    <property type="component" value="Unassembled WGS sequence"/>
</dbReference>
<name>A0A6A4S382_SCOMX</name>
<comment type="caution">
    <text evidence="2">The sequence shown here is derived from an EMBL/GenBank/DDBJ whole genome shotgun (WGS) entry which is preliminary data.</text>
</comment>
<protein>
    <submittedName>
        <fullName evidence="2">Uncharacterized protein</fullName>
    </submittedName>
</protein>